<evidence type="ECO:0000256" key="4">
    <source>
        <dbReference type="SAM" id="MobiDB-lite"/>
    </source>
</evidence>
<evidence type="ECO:0000256" key="2">
    <source>
        <dbReference type="ARBA" id="ARBA00022801"/>
    </source>
</evidence>
<keyword evidence="2" id="KW-0378">Hydrolase</keyword>
<dbReference type="InterPro" id="IPR032466">
    <property type="entry name" value="Metal_Hydrolase"/>
</dbReference>
<dbReference type="PANTHER" id="PTHR43794:SF11">
    <property type="entry name" value="AMIDOHYDROLASE-RELATED DOMAIN-CONTAINING PROTEIN"/>
    <property type="match status" value="1"/>
</dbReference>
<keyword evidence="1" id="KW-0479">Metal-binding</keyword>
<gene>
    <name evidence="6" type="ORF">BB560_002591</name>
</gene>
<evidence type="ECO:0000313" key="6">
    <source>
        <dbReference type="EMBL" id="PVV02937.1"/>
    </source>
</evidence>
<dbReference type="InterPro" id="IPR011059">
    <property type="entry name" value="Metal-dep_hydrolase_composite"/>
</dbReference>
<dbReference type="Pfam" id="PF01979">
    <property type="entry name" value="Amidohydro_1"/>
    <property type="match status" value="1"/>
</dbReference>
<keyword evidence="7" id="KW-1185">Reference proteome</keyword>
<evidence type="ECO:0000256" key="3">
    <source>
        <dbReference type="ARBA" id="ARBA00022833"/>
    </source>
</evidence>
<feature type="domain" description="Amidohydrolase-related" evidence="5">
    <location>
        <begin position="470"/>
        <end position="835"/>
    </location>
</feature>
<dbReference type="GO" id="GO:0016814">
    <property type="term" value="F:hydrolase activity, acting on carbon-nitrogen (but not peptide) bonds, in cyclic amidines"/>
    <property type="evidence" value="ECO:0007669"/>
    <property type="project" value="UniProtKB-ARBA"/>
</dbReference>
<sequence>MSFACNIILSGPRIPFSTQSSYIKSVFAKRFLFVAHQIACGYVVSKQNFTLVDYGRYSPNSKTKFSDKTKAKVQREITTKSLDIYYKLKKNHPRVQLSLNKFYSLCPNNYRKPQKRTDVCNICAAGAKIKKKYGMTKGNENASLEQIMRLRIATEEFQISDLCFCVVSKSGDEIEEINLWSDSGLHFKNTDDLYSACLELPQIFSSKKFKLNYMENHGKSDVDGHFGVLSRWFKEIERNRYLPSIEDLVSAFREKAQVFENISDNSRVYHFQIYRKDASRGLRIRAKVKRDIRTNKYAPDRSNPLGSDTDIMGSTSRNTQRAMVEMLRVIGVSLKLSDNAEAKANLGYFGVSNLLDIWEIPHEKSLSISIWIIDFEMQPGRVQNSSNFERNKPDDLFSITAHDSGTRGVFPAENRTLLLKNADVVVTMDKERREIRNGSVYIEGNTIVSVGTGADVPQTADRVIDLEGHIVIPGLINTHHHMFQTLTRAVPNAQDGELFKWLTTLYPIWEHLTPEMMRIATKTAMIELMLSGCTTSSDHQYIYPNGIKLDDSIEAAREMGMRFHACRGSMSVGVSKGGLPPDSIVEDEDVILADTRRVIETYHDSSRGAMTRIVVAPCSPFSVSEKLMRDSAALAREYGVSLHTHLAENDSDIEYSLNNFNKTPAEYVEDLGWVGHDVWHAHCVKLDDYGMKLFARTNTGVAHCPSSNMRLGSGIAPVRRMLDSGIHVGLGVDGSASNDSSDMIGEARQALLLQRVGFGPDALTARQALEIATLGGAKTLNRDDIGALAPGMMADIAVFRLNTISMAGANYDPVAALVFCNPGNVVYNIINGRVVVDSKIIEYMLIECFRWNSIRHETTIFNIPRLYRTVTIDQSTNNQALNQGRNIMVGKLLGGESKETRSLLAQSRDRYSPYMKELETEIQTARNNEVTSLKQTSRLKSAVDEFQVHQKLELEQRKNFKDQIAGSSAPSNILLQEVQAELLHGEPRKKVKAQVSRSVFDSIRNYYFQIYRKDAIRGLRIRAKVKRDIGTKKYAPDRSNPLESDTDIMGPTSRNTQRAMVEMLRVIGVSLSI</sequence>
<dbReference type="InterPro" id="IPR006680">
    <property type="entry name" value="Amidohydro-rel"/>
</dbReference>
<keyword evidence="3" id="KW-0862">Zinc</keyword>
<dbReference type="FunFam" id="3.20.20.140:FF:000014">
    <property type="entry name" value="5-methylthioadenosine/S-adenosylhomocysteine deaminase"/>
    <property type="match status" value="1"/>
</dbReference>
<evidence type="ECO:0000259" key="5">
    <source>
        <dbReference type="Pfam" id="PF01979"/>
    </source>
</evidence>
<protein>
    <recommendedName>
        <fullName evidence="5">Amidohydrolase-related domain-containing protein</fullName>
    </recommendedName>
</protein>
<proteinExistence type="predicted"/>
<dbReference type="AlphaFoldDB" id="A0A2T9ZEH3"/>
<dbReference type="GO" id="GO:0019239">
    <property type="term" value="F:deaminase activity"/>
    <property type="evidence" value="ECO:0007669"/>
    <property type="project" value="UniProtKB-ARBA"/>
</dbReference>
<evidence type="ECO:0000313" key="7">
    <source>
        <dbReference type="Proteomes" id="UP000245609"/>
    </source>
</evidence>
<evidence type="ECO:0000256" key="1">
    <source>
        <dbReference type="ARBA" id="ARBA00022723"/>
    </source>
</evidence>
<comment type="caution">
    <text evidence="6">The sequence shown here is derived from an EMBL/GenBank/DDBJ whole genome shotgun (WGS) entry which is preliminary data.</text>
</comment>
<name>A0A2T9ZEH3_9FUNG</name>
<dbReference type="SUPFAM" id="SSF51338">
    <property type="entry name" value="Composite domain of metallo-dependent hydrolases"/>
    <property type="match status" value="1"/>
</dbReference>
<dbReference type="GO" id="GO:0046872">
    <property type="term" value="F:metal ion binding"/>
    <property type="evidence" value="ECO:0007669"/>
    <property type="project" value="UniProtKB-KW"/>
</dbReference>
<feature type="region of interest" description="Disordered" evidence="4">
    <location>
        <begin position="295"/>
        <end position="314"/>
    </location>
</feature>
<dbReference type="NCBIfam" id="NF006055">
    <property type="entry name" value="PRK08203.1"/>
    <property type="match status" value="1"/>
</dbReference>
<dbReference type="SUPFAM" id="SSF51556">
    <property type="entry name" value="Metallo-dependent hydrolases"/>
    <property type="match status" value="1"/>
</dbReference>
<dbReference type="Gene3D" id="3.20.20.140">
    <property type="entry name" value="Metal-dependent hydrolases"/>
    <property type="match status" value="1"/>
</dbReference>
<dbReference type="EMBL" id="MBFS01000297">
    <property type="protein sequence ID" value="PVV02937.1"/>
    <property type="molecule type" value="Genomic_DNA"/>
</dbReference>
<reference evidence="6 7" key="1">
    <citation type="journal article" date="2018" name="MBio">
        <title>Comparative Genomics Reveals the Core Gene Toolbox for the Fungus-Insect Symbiosis.</title>
        <authorList>
            <person name="Wang Y."/>
            <person name="Stata M."/>
            <person name="Wang W."/>
            <person name="Stajich J.E."/>
            <person name="White M.M."/>
            <person name="Moncalvo J.M."/>
        </authorList>
    </citation>
    <scope>NUCLEOTIDE SEQUENCE [LARGE SCALE GENOMIC DNA]</scope>
    <source>
        <strain evidence="6 7">SC-DP-2</strain>
    </source>
</reference>
<dbReference type="STRING" id="133381.A0A2T9ZEH3"/>
<dbReference type="PANTHER" id="PTHR43794">
    <property type="entry name" value="AMINOHYDROLASE SSNA-RELATED"/>
    <property type="match status" value="1"/>
</dbReference>
<organism evidence="6 7">
    <name type="scientific">Smittium megazygosporum</name>
    <dbReference type="NCBI Taxonomy" id="133381"/>
    <lineage>
        <taxon>Eukaryota</taxon>
        <taxon>Fungi</taxon>
        <taxon>Fungi incertae sedis</taxon>
        <taxon>Zoopagomycota</taxon>
        <taxon>Kickxellomycotina</taxon>
        <taxon>Harpellomycetes</taxon>
        <taxon>Harpellales</taxon>
        <taxon>Legeriomycetaceae</taxon>
        <taxon>Smittium</taxon>
    </lineage>
</organism>
<dbReference type="Gene3D" id="2.30.40.10">
    <property type="entry name" value="Urease, subunit C, domain 1"/>
    <property type="match status" value="1"/>
</dbReference>
<accession>A0A2T9ZEH3</accession>
<dbReference type="CDD" id="cd01298">
    <property type="entry name" value="ATZ_TRZ_like"/>
    <property type="match status" value="1"/>
</dbReference>
<dbReference type="InterPro" id="IPR050287">
    <property type="entry name" value="MTA/SAH_deaminase"/>
</dbReference>
<dbReference type="OrthoDB" id="194468at2759"/>
<dbReference type="Proteomes" id="UP000245609">
    <property type="component" value="Unassembled WGS sequence"/>
</dbReference>